<protein>
    <submittedName>
        <fullName evidence="1">Uncharacterized protein</fullName>
    </submittedName>
</protein>
<organism evidence="1 2">
    <name type="scientific">Cichlidogyrus casuarinus</name>
    <dbReference type="NCBI Taxonomy" id="1844966"/>
    <lineage>
        <taxon>Eukaryota</taxon>
        <taxon>Metazoa</taxon>
        <taxon>Spiralia</taxon>
        <taxon>Lophotrochozoa</taxon>
        <taxon>Platyhelminthes</taxon>
        <taxon>Monogenea</taxon>
        <taxon>Monopisthocotylea</taxon>
        <taxon>Dactylogyridea</taxon>
        <taxon>Ancyrocephalidae</taxon>
        <taxon>Cichlidogyrus</taxon>
    </lineage>
</organism>
<keyword evidence="2" id="KW-1185">Reference proteome</keyword>
<gene>
    <name evidence="1" type="ORF">Ciccas_011334</name>
</gene>
<dbReference type="Proteomes" id="UP001626550">
    <property type="component" value="Unassembled WGS sequence"/>
</dbReference>
<evidence type="ECO:0000313" key="1">
    <source>
        <dbReference type="EMBL" id="KAL3310105.1"/>
    </source>
</evidence>
<evidence type="ECO:0000313" key="2">
    <source>
        <dbReference type="Proteomes" id="UP001626550"/>
    </source>
</evidence>
<proteinExistence type="predicted"/>
<name>A0ABD2PSD1_9PLAT</name>
<comment type="caution">
    <text evidence="1">The sequence shown here is derived from an EMBL/GenBank/DDBJ whole genome shotgun (WGS) entry which is preliminary data.</text>
</comment>
<sequence>MERLRNVCEALVQWVIEDKGYISEMKNDIEKLNEKRASLDKHSEVNLRKKLEQVKGASLGMEKKRLATEEACKEAQLQSNKLDILLAKVT</sequence>
<dbReference type="EMBL" id="JBJKFK010003236">
    <property type="protein sequence ID" value="KAL3310105.1"/>
    <property type="molecule type" value="Genomic_DNA"/>
</dbReference>
<reference evidence="1 2" key="1">
    <citation type="submission" date="2024-11" db="EMBL/GenBank/DDBJ databases">
        <title>Adaptive evolution of stress response genes in parasites aligns with host niche diversity.</title>
        <authorList>
            <person name="Hahn C."/>
            <person name="Resl P."/>
        </authorList>
    </citation>
    <scope>NUCLEOTIDE SEQUENCE [LARGE SCALE GENOMIC DNA]</scope>
    <source>
        <strain evidence="1">EGGRZ-B1_66</strain>
        <tissue evidence="1">Body</tissue>
    </source>
</reference>
<accession>A0ABD2PSD1</accession>
<dbReference type="AlphaFoldDB" id="A0ABD2PSD1"/>